<dbReference type="Pfam" id="PF12281">
    <property type="entry name" value="NTP_transf_8"/>
    <property type="match status" value="1"/>
</dbReference>
<dbReference type="EMBL" id="WMBQ01000002">
    <property type="protein sequence ID" value="MTD95741.1"/>
    <property type="molecule type" value="Genomic_DNA"/>
</dbReference>
<name>A0A6I3KSN7_9HYPH</name>
<evidence type="ECO:0000313" key="3">
    <source>
        <dbReference type="Proteomes" id="UP000440694"/>
    </source>
</evidence>
<accession>A0A6I3KSN7</accession>
<dbReference type="AlphaFoldDB" id="A0A6I3KSN7"/>
<gene>
    <name evidence="2" type="ORF">GIW81_15485</name>
</gene>
<keyword evidence="3" id="KW-1185">Reference proteome</keyword>
<dbReference type="InterPro" id="IPR058575">
    <property type="entry name" value="NTP_transf_8_dom"/>
</dbReference>
<proteinExistence type="predicted"/>
<dbReference type="Proteomes" id="UP000440694">
    <property type="component" value="Unassembled WGS sequence"/>
</dbReference>
<sequence length="349" mass="39657">MIFQELCGKYLRREITAQPNIFQWLTMDLEEFTNEQRRQLVDVQQVFKGWHHNSTALRDLGTMRWQTSKGRRYLYEVHDEVRKSLGRETPELAARKAKHDDERQKRKTLVKGLGARLDKMAPVNRALGLGRIPAIAANILRELDREKLLGTHIIVAGTNALYAYEAATGTVLESQHVATTDADLLWDTRQSLLLAATGVKRQGIMGLLRRVDSTFEADYGLNATNRDGYIVDLLCPETDDIQTMKPAADLEAVQMAGAEWLLAAPQLTETIVGADGWPLRIVVPEPRTFALHKLWVSRRPDRQPLKRPRDVAHARLVADLARTYLQQPMTAKAMPWLPKELKALMKELK</sequence>
<comment type="caution">
    <text evidence="2">The sequence shown here is derived from an EMBL/GenBank/DDBJ whole genome shotgun (WGS) entry which is preliminary data.</text>
</comment>
<organism evidence="2 3">
    <name type="scientific">Hyphomicrobium album</name>
    <dbReference type="NCBI Taxonomy" id="2665159"/>
    <lineage>
        <taxon>Bacteria</taxon>
        <taxon>Pseudomonadati</taxon>
        <taxon>Pseudomonadota</taxon>
        <taxon>Alphaproteobacteria</taxon>
        <taxon>Hyphomicrobiales</taxon>
        <taxon>Hyphomicrobiaceae</taxon>
        <taxon>Hyphomicrobium</taxon>
    </lineage>
</organism>
<dbReference type="RefSeq" id="WP_154740250.1">
    <property type="nucleotide sequence ID" value="NZ_WMBQ01000002.1"/>
</dbReference>
<protein>
    <recommendedName>
        <fullName evidence="1">Nucleotidyltransferase-like domain-containing protein</fullName>
    </recommendedName>
</protein>
<feature type="domain" description="Nucleotidyltransferase-like" evidence="1">
    <location>
        <begin position="137"/>
        <end position="330"/>
    </location>
</feature>
<evidence type="ECO:0000259" key="1">
    <source>
        <dbReference type="Pfam" id="PF12281"/>
    </source>
</evidence>
<evidence type="ECO:0000313" key="2">
    <source>
        <dbReference type="EMBL" id="MTD95741.1"/>
    </source>
</evidence>
<reference evidence="2 3" key="1">
    <citation type="submission" date="2019-11" db="EMBL/GenBank/DDBJ databases">
        <title>Identification of a novel strain.</title>
        <authorList>
            <person name="Xu Q."/>
            <person name="Wang G."/>
        </authorList>
    </citation>
    <scope>NUCLEOTIDE SEQUENCE [LARGE SCALE GENOMIC DNA]</scope>
    <source>
        <strain evidence="3">xq</strain>
    </source>
</reference>